<gene>
    <name evidence="1" type="ORF">M5598_22670</name>
</gene>
<proteinExistence type="predicted"/>
<reference evidence="1" key="1">
    <citation type="submission" date="2022-05" db="EMBL/GenBank/DDBJ databases">
        <title>Megaplasmid of Vibrio parahaemolyticus.</title>
        <authorList>
            <person name="Strauch E."/>
            <person name="Borowiak M."/>
        </authorList>
    </citation>
    <scope>NUCLEOTIDE SEQUENCE</scope>
    <source>
        <strain evidence="1">16-VB00198</strain>
    </source>
</reference>
<organism evidence="1 2">
    <name type="scientific">Vibrio parahaemolyticus</name>
    <dbReference type="NCBI Taxonomy" id="670"/>
    <lineage>
        <taxon>Bacteria</taxon>
        <taxon>Pseudomonadati</taxon>
        <taxon>Pseudomonadota</taxon>
        <taxon>Gammaproteobacteria</taxon>
        <taxon>Vibrionales</taxon>
        <taxon>Vibrionaceae</taxon>
        <taxon>Vibrio</taxon>
    </lineage>
</organism>
<dbReference type="RefSeq" id="WP_228070901.1">
    <property type="nucleotide sequence ID" value="NZ_CP097356.1"/>
</dbReference>
<dbReference type="Gene3D" id="3.40.50.300">
    <property type="entry name" value="P-loop containing nucleotide triphosphate hydrolases"/>
    <property type="match status" value="1"/>
</dbReference>
<sequence>MLIENEMRNQLIIGDIEAEVKQGRVPIVLTERREHAKVLSELLSERAINNEVLVGAMKKKSRNEVSQRLGTTQVLVATGRFIGERFDLPRLDTRSPSILERSSGSVRRQNTEGIRW</sequence>
<dbReference type="AlphaFoldDB" id="A0AA46UN45"/>
<evidence type="ECO:0000313" key="2">
    <source>
        <dbReference type="Proteomes" id="UP001163036"/>
    </source>
</evidence>
<accession>A0AA46UN45</accession>
<dbReference type="EMBL" id="CP097356">
    <property type="protein sequence ID" value="UYV28518.1"/>
    <property type="molecule type" value="Genomic_DNA"/>
</dbReference>
<evidence type="ECO:0000313" key="1">
    <source>
        <dbReference type="EMBL" id="UYV28518.1"/>
    </source>
</evidence>
<name>A0AA46UN45_VIBPH</name>
<dbReference type="SUPFAM" id="SSF52540">
    <property type="entry name" value="P-loop containing nucleoside triphosphate hydrolases"/>
    <property type="match status" value="1"/>
</dbReference>
<dbReference type="Proteomes" id="UP001163036">
    <property type="component" value="Chromosome 2"/>
</dbReference>
<dbReference type="InterPro" id="IPR027417">
    <property type="entry name" value="P-loop_NTPase"/>
</dbReference>
<protein>
    <submittedName>
        <fullName evidence="1">Uncharacterized protein</fullName>
    </submittedName>
</protein>